<dbReference type="InterPro" id="IPR007197">
    <property type="entry name" value="rSAM"/>
</dbReference>
<dbReference type="GO" id="GO:0003824">
    <property type="term" value="F:catalytic activity"/>
    <property type="evidence" value="ECO:0007669"/>
    <property type="project" value="InterPro"/>
</dbReference>
<keyword evidence="1" id="KW-0949">S-adenosyl-L-methionine</keyword>
<dbReference type="EMBL" id="LR796758">
    <property type="protein sequence ID" value="CAB4164107.1"/>
    <property type="molecule type" value="Genomic_DNA"/>
</dbReference>
<dbReference type="GO" id="GO:0046872">
    <property type="term" value="F:metal ion binding"/>
    <property type="evidence" value="ECO:0007669"/>
    <property type="project" value="UniProtKB-KW"/>
</dbReference>
<dbReference type="GO" id="GO:0051536">
    <property type="term" value="F:iron-sulfur cluster binding"/>
    <property type="evidence" value="ECO:0007669"/>
    <property type="project" value="UniProtKB-KW"/>
</dbReference>
<name>A0A6J5NYH1_9CAUD</name>
<evidence type="ECO:0000256" key="2">
    <source>
        <dbReference type="ARBA" id="ARBA00022723"/>
    </source>
</evidence>
<dbReference type="Pfam" id="PF13186">
    <property type="entry name" value="SPASM"/>
    <property type="match status" value="1"/>
</dbReference>
<gene>
    <name evidence="8" type="ORF">UFOVP1146_43</name>
    <name evidence="9" type="ORF">UFOVP1638_102</name>
    <name evidence="6" type="ORF">UFOVP812_376</name>
    <name evidence="7" type="ORF">UFOVP818_189</name>
</gene>
<reference evidence="6" key="1">
    <citation type="submission" date="2020-04" db="EMBL/GenBank/DDBJ databases">
        <authorList>
            <person name="Chiriac C."/>
            <person name="Salcher M."/>
            <person name="Ghai R."/>
            <person name="Kavagutti S V."/>
        </authorList>
    </citation>
    <scope>NUCLEOTIDE SEQUENCE</scope>
</reference>
<dbReference type="EMBL" id="LR796776">
    <property type="protein sequence ID" value="CAB4165653.1"/>
    <property type="molecule type" value="Genomic_DNA"/>
</dbReference>
<dbReference type="NCBIfam" id="NF033640">
    <property type="entry name" value="N_Twi_rSAM"/>
    <property type="match status" value="1"/>
</dbReference>
<evidence type="ECO:0000313" key="7">
    <source>
        <dbReference type="EMBL" id="CAB4165653.1"/>
    </source>
</evidence>
<dbReference type="PROSITE" id="PS51918">
    <property type="entry name" value="RADICAL_SAM"/>
    <property type="match status" value="1"/>
</dbReference>
<proteinExistence type="predicted"/>
<dbReference type="PANTHER" id="PTHR11228:SF7">
    <property type="entry name" value="PQQA PEPTIDE CYCLASE"/>
    <property type="match status" value="1"/>
</dbReference>
<dbReference type="InterPro" id="IPR058240">
    <property type="entry name" value="rSAM_sf"/>
</dbReference>
<evidence type="ECO:0000256" key="4">
    <source>
        <dbReference type="ARBA" id="ARBA00023014"/>
    </source>
</evidence>
<dbReference type="EMBL" id="LR797502">
    <property type="protein sequence ID" value="CAB4220957.1"/>
    <property type="molecule type" value="Genomic_DNA"/>
</dbReference>
<dbReference type="InterPro" id="IPR023885">
    <property type="entry name" value="4Fe4S-binding_SPASM_dom"/>
</dbReference>
<dbReference type="InterPro" id="IPR050377">
    <property type="entry name" value="Radical_SAM_PqqE_MftC-like"/>
</dbReference>
<dbReference type="CDD" id="cd21109">
    <property type="entry name" value="SPASM"/>
    <property type="match status" value="1"/>
</dbReference>
<organism evidence="6">
    <name type="scientific">uncultured Caudovirales phage</name>
    <dbReference type="NCBI Taxonomy" id="2100421"/>
    <lineage>
        <taxon>Viruses</taxon>
        <taxon>Duplodnaviria</taxon>
        <taxon>Heunggongvirae</taxon>
        <taxon>Uroviricota</taxon>
        <taxon>Caudoviricetes</taxon>
        <taxon>Peduoviridae</taxon>
        <taxon>Maltschvirus</taxon>
        <taxon>Maltschvirus maltsch</taxon>
    </lineage>
</organism>
<evidence type="ECO:0000313" key="9">
    <source>
        <dbReference type="EMBL" id="CAB4220957.1"/>
    </source>
</evidence>
<dbReference type="PANTHER" id="PTHR11228">
    <property type="entry name" value="RADICAL SAM DOMAIN PROTEIN"/>
    <property type="match status" value="1"/>
</dbReference>
<dbReference type="InterPro" id="IPR013785">
    <property type="entry name" value="Aldolase_TIM"/>
</dbReference>
<keyword evidence="3" id="KW-0408">Iron</keyword>
<sequence length="384" mass="44599">MTPKDVLTNKHFCPMPWTGLMYNSDGKVKNCIRSDETTGLLGNIKDTPIEEILLGSKNIIKQKNITANAPAAGCHTCYDLERGKEGFDIISDRIFYIREFKKTSLDTYQVNNFNLQTIDVRWTNLCNFACVYCTPEFSSKWASELNQIPEQPTEQQQTDFKEYIFKHAKNLKHVYLAGGEPLLMKENLELLQELNPDVNLRINTNLSKVDTGVFDAICSFKNVHWIVSAETIKEEFEYIRFGGRWQNFLDNLNTIRKLDHKISFNVLWFLLNYDSVFGYVDYLKDLGFHNNSFIIGALLTPDYLNIRHLPENVLNLLKLKLELKINEKPGYLLEDSYRNMLHYITQPITKNLTNSFEQLAIMDNRRGIDSSKIFTELYKLNEGK</sequence>
<dbReference type="EMBL" id="LR797099">
    <property type="protein sequence ID" value="CAB4186697.1"/>
    <property type="molecule type" value="Genomic_DNA"/>
</dbReference>
<dbReference type="CDD" id="cd01335">
    <property type="entry name" value="Radical_SAM"/>
    <property type="match status" value="1"/>
</dbReference>
<feature type="domain" description="Radical SAM core" evidence="5">
    <location>
        <begin position="112"/>
        <end position="338"/>
    </location>
</feature>
<evidence type="ECO:0000256" key="1">
    <source>
        <dbReference type="ARBA" id="ARBA00022691"/>
    </source>
</evidence>
<dbReference type="SFLD" id="SFLDS00029">
    <property type="entry name" value="Radical_SAM"/>
    <property type="match status" value="1"/>
</dbReference>
<dbReference type="SFLD" id="SFLDG01067">
    <property type="entry name" value="SPASM/twitch_domain_containing"/>
    <property type="match status" value="1"/>
</dbReference>
<protein>
    <submittedName>
        <fullName evidence="6">Radical_SAM domain containing protein</fullName>
    </submittedName>
</protein>
<evidence type="ECO:0000256" key="3">
    <source>
        <dbReference type="ARBA" id="ARBA00023004"/>
    </source>
</evidence>
<evidence type="ECO:0000313" key="6">
    <source>
        <dbReference type="EMBL" id="CAB4164107.1"/>
    </source>
</evidence>
<keyword evidence="4" id="KW-0411">Iron-sulfur</keyword>
<dbReference type="Gene3D" id="3.20.20.70">
    <property type="entry name" value="Aldolase class I"/>
    <property type="match status" value="2"/>
</dbReference>
<evidence type="ECO:0000313" key="8">
    <source>
        <dbReference type="EMBL" id="CAB4186697.1"/>
    </source>
</evidence>
<evidence type="ECO:0000259" key="5">
    <source>
        <dbReference type="PROSITE" id="PS51918"/>
    </source>
</evidence>
<keyword evidence="2" id="KW-0479">Metal-binding</keyword>
<dbReference type="Pfam" id="PF04055">
    <property type="entry name" value="Radical_SAM"/>
    <property type="match status" value="1"/>
</dbReference>
<accession>A0A6J5NYH1</accession>
<dbReference type="SUPFAM" id="SSF102114">
    <property type="entry name" value="Radical SAM enzymes"/>
    <property type="match status" value="2"/>
</dbReference>